<dbReference type="InterPro" id="IPR035906">
    <property type="entry name" value="MetI-like_sf"/>
</dbReference>
<feature type="transmembrane region" description="Helical" evidence="9">
    <location>
        <begin position="32"/>
        <end position="54"/>
    </location>
</feature>
<dbReference type="SUPFAM" id="SSF161098">
    <property type="entry name" value="MetI-like"/>
    <property type="match status" value="1"/>
</dbReference>
<reference evidence="11 12" key="1">
    <citation type="submission" date="2016-10" db="EMBL/GenBank/DDBJ databases">
        <authorList>
            <person name="de Groot N.N."/>
        </authorList>
    </citation>
    <scope>NUCLEOTIDE SEQUENCE [LARGE SCALE GENOMIC DNA]</scope>
    <source>
        <strain evidence="11 12">DSM 20678</strain>
    </source>
</reference>
<keyword evidence="8 9" id="KW-0472">Membrane</keyword>
<dbReference type="GO" id="GO:0022857">
    <property type="term" value="F:transmembrane transporter activity"/>
    <property type="evidence" value="ECO:0007669"/>
    <property type="project" value="InterPro"/>
</dbReference>
<protein>
    <submittedName>
        <fullName evidence="11">Amino acid ABC transporter membrane protein, PAAT family</fullName>
    </submittedName>
</protein>
<evidence type="ECO:0000313" key="11">
    <source>
        <dbReference type="EMBL" id="SFQ21139.1"/>
    </source>
</evidence>
<evidence type="ECO:0000256" key="9">
    <source>
        <dbReference type="RuleBase" id="RU363032"/>
    </source>
</evidence>
<dbReference type="AlphaFoldDB" id="A0A1I5WN62"/>
<feature type="domain" description="ABC transmembrane type-1" evidence="10">
    <location>
        <begin position="30"/>
        <end position="217"/>
    </location>
</feature>
<dbReference type="NCBIfam" id="TIGR01726">
    <property type="entry name" value="HEQRo_perm_3TM"/>
    <property type="match status" value="1"/>
</dbReference>
<dbReference type="RefSeq" id="WP_340147910.1">
    <property type="nucleotide sequence ID" value="NZ_FOXR01000018.1"/>
</dbReference>
<proteinExistence type="inferred from homology"/>
<dbReference type="Pfam" id="PF00528">
    <property type="entry name" value="BPD_transp_1"/>
    <property type="match status" value="1"/>
</dbReference>
<gene>
    <name evidence="11" type="ORF">SAMN05444406_11812</name>
</gene>
<dbReference type="Gene3D" id="1.10.3720.10">
    <property type="entry name" value="MetI-like"/>
    <property type="match status" value="1"/>
</dbReference>
<dbReference type="GO" id="GO:0043190">
    <property type="term" value="C:ATP-binding cassette (ABC) transporter complex"/>
    <property type="evidence" value="ECO:0007669"/>
    <property type="project" value="InterPro"/>
</dbReference>
<feature type="transmembrane region" description="Helical" evidence="9">
    <location>
        <begin position="199"/>
        <end position="218"/>
    </location>
</feature>
<dbReference type="CDD" id="cd06261">
    <property type="entry name" value="TM_PBP2"/>
    <property type="match status" value="1"/>
</dbReference>
<name>A0A1I5WN62_9FIRM</name>
<sequence>MLEGVYRVLSDAIYFNLIREDRYMLFVNGLKVSIQLTVFAAIIGVIIGLLMAIAKLTNNKILNRIATVYTDVIRGTPSVVQLIVIYYAILGSSQLPKLLVASLAFGINSGAYVTELIRAGIQAVDKGQMEAARSLGLSYSQAMRYVIVPQAIKNILPALVSEFIVLLKETAVAGYIALDDLTRAGTIVRGRTFDPYTPFILVALIYLYITSMLTAFMGRLERRLRQSD</sequence>
<dbReference type="STRING" id="937334.SAMN05444406_11812"/>
<dbReference type="EMBL" id="FOXR01000018">
    <property type="protein sequence ID" value="SFQ21139.1"/>
    <property type="molecule type" value="Genomic_DNA"/>
</dbReference>
<evidence type="ECO:0000256" key="6">
    <source>
        <dbReference type="ARBA" id="ARBA00022970"/>
    </source>
</evidence>
<dbReference type="InterPro" id="IPR043429">
    <property type="entry name" value="ArtM/GltK/GlnP/TcyL/YhdX-like"/>
</dbReference>
<keyword evidence="4" id="KW-1003">Cell membrane</keyword>
<evidence type="ECO:0000256" key="7">
    <source>
        <dbReference type="ARBA" id="ARBA00022989"/>
    </source>
</evidence>
<evidence type="ECO:0000256" key="1">
    <source>
        <dbReference type="ARBA" id="ARBA00004651"/>
    </source>
</evidence>
<evidence type="ECO:0000256" key="4">
    <source>
        <dbReference type="ARBA" id="ARBA00022475"/>
    </source>
</evidence>
<dbReference type="FunFam" id="1.10.3720.10:FF:000033">
    <property type="entry name" value="Polar amino acid ABC transporter permease"/>
    <property type="match status" value="1"/>
</dbReference>
<comment type="subcellular location">
    <subcellularLocation>
        <location evidence="1 9">Cell membrane</location>
        <topology evidence="1 9">Multi-pass membrane protein</topology>
    </subcellularLocation>
</comment>
<dbReference type="GO" id="GO:0006865">
    <property type="term" value="P:amino acid transport"/>
    <property type="evidence" value="ECO:0007669"/>
    <property type="project" value="UniProtKB-KW"/>
</dbReference>
<dbReference type="InterPro" id="IPR010065">
    <property type="entry name" value="AA_ABC_transptr_permease_3TM"/>
</dbReference>
<evidence type="ECO:0000256" key="8">
    <source>
        <dbReference type="ARBA" id="ARBA00023136"/>
    </source>
</evidence>
<dbReference type="InterPro" id="IPR000515">
    <property type="entry name" value="MetI-like"/>
</dbReference>
<keyword evidence="12" id="KW-1185">Reference proteome</keyword>
<dbReference type="PROSITE" id="PS50928">
    <property type="entry name" value="ABC_TM1"/>
    <property type="match status" value="1"/>
</dbReference>
<dbReference type="Proteomes" id="UP000198577">
    <property type="component" value="Unassembled WGS sequence"/>
</dbReference>
<evidence type="ECO:0000256" key="2">
    <source>
        <dbReference type="ARBA" id="ARBA00010072"/>
    </source>
</evidence>
<evidence type="ECO:0000256" key="3">
    <source>
        <dbReference type="ARBA" id="ARBA00022448"/>
    </source>
</evidence>
<keyword evidence="3 9" id="KW-0813">Transport</keyword>
<keyword evidence="7 9" id="KW-1133">Transmembrane helix</keyword>
<keyword evidence="6" id="KW-0029">Amino-acid transport</keyword>
<evidence type="ECO:0000256" key="5">
    <source>
        <dbReference type="ARBA" id="ARBA00022692"/>
    </source>
</evidence>
<dbReference type="PANTHER" id="PTHR30614:SF20">
    <property type="entry name" value="GLUTAMINE TRANSPORT SYSTEM PERMEASE PROTEIN GLNP"/>
    <property type="match status" value="1"/>
</dbReference>
<evidence type="ECO:0000313" key="12">
    <source>
        <dbReference type="Proteomes" id="UP000198577"/>
    </source>
</evidence>
<evidence type="ECO:0000259" key="10">
    <source>
        <dbReference type="PROSITE" id="PS50928"/>
    </source>
</evidence>
<organism evidence="11 12">
    <name type="scientific">Caldicoprobacter faecalis</name>
    <dbReference type="NCBI Taxonomy" id="937334"/>
    <lineage>
        <taxon>Bacteria</taxon>
        <taxon>Bacillati</taxon>
        <taxon>Bacillota</taxon>
        <taxon>Clostridia</taxon>
        <taxon>Caldicoprobacterales</taxon>
        <taxon>Caldicoprobacteraceae</taxon>
        <taxon>Caldicoprobacter</taxon>
    </lineage>
</organism>
<comment type="similarity">
    <text evidence="2">Belongs to the binding-protein-dependent transport system permease family. HisMQ subfamily.</text>
</comment>
<accession>A0A1I5WN62</accession>
<dbReference type="PANTHER" id="PTHR30614">
    <property type="entry name" value="MEMBRANE COMPONENT OF AMINO ACID ABC TRANSPORTER"/>
    <property type="match status" value="1"/>
</dbReference>
<keyword evidence="5 9" id="KW-0812">Transmembrane</keyword>